<name>A8MBG8_CALMQ</name>
<dbReference type="EMBL" id="CP000852">
    <property type="protein sequence ID" value="ABW02701.1"/>
    <property type="molecule type" value="Genomic_DNA"/>
</dbReference>
<dbReference type="KEGG" id="cma:Cmaq_1884"/>
<gene>
    <name evidence="1" type="ordered locus">Cmaq_1884</name>
</gene>
<evidence type="ECO:0000313" key="1">
    <source>
        <dbReference type="EMBL" id="ABW02701.1"/>
    </source>
</evidence>
<dbReference type="HOGENOM" id="CLU_2476217_0_0_2"/>
<accession>A8MBG8</accession>
<dbReference type="NCBIfam" id="NF011470">
    <property type="entry name" value="PRK14887.1"/>
    <property type="match status" value="1"/>
</dbReference>
<dbReference type="AlphaFoldDB" id="A8MBG8"/>
<protein>
    <recommendedName>
        <fullName evidence="3">KEOPS complex Pcc1-like subunit</fullName>
    </recommendedName>
</protein>
<keyword evidence="2" id="KW-1185">Reference proteome</keyword>
<reference evidence="1 2" key="1">
    <citation type="submission" date="2007-10" db="EMBL/GenBank/DDBJ databases">
        <title>Complete sequence of Caldivirga maquilingensis IC-167.</title>
        <authorList>
            <consortium name="US DOE Joint Genome Institute"/>
            <person name="Copeland A."/>
            <person name="Lucas S."/>
            <person name="Lapidus A."/>
            <person name="Barry K."/>
            <person name="Glavina del Rio T."/>
            <person name="Dalin E."/>
            <person name="Tice H."/>
            <person name="Pitluck S."/>
            <person name="Saunders E."/>
            <person name="Brettin T."/>
            <person name="Bruce D."/>
            <person name="Detter J.C."/>
            <person name="Han C."/>
            <person name="Schmutz J."/>
            <person name="Larimer F."/>
            <person name="Land M."/>
            <person name="Hauser L."/>
            <person name="Kyrpides N."/>
            <person name="Ivanova N."/>
            <person name="Biddle J.F."/>
            <person name="Zhang Z."/>
            <person name="Fitz-Gibbon S.T."/>
            <person name="Lowe T.M."/>
            <person name="Saltikov C."/>
            <person name="House C.H."/>
            <person name="Richardson P."/>
        </authorList>
    </citation>
    <scope>NUCLEOTIDE SEQUENCE [LARGE SCALE GENOMIC DNA]</scope>
    <source>
        <strain evidence="2">ATCC 700844 / DSM 13496 / JCM 10307 / IC-167</strain>
    </source>
</reference>
<organism evidence="1 2">
    <name type="scientific">Caldivirga maquilingensis (strain ATCC 700844 / DSM 13496 / JCM 10307 / IC-167)</name>
    <dbReference type="NCBI Taxonomy" id="397948"/>
    <lineage>
        <taxon>Archaea</taxon>
        <taxon>Thermoproteota</taxon>
        <taxon>Thermoprotei</taxon>
        <taxon>Thermoproteales</taxon>
        <taxon>Thermoproteaceae</taxon>
        <taxon>Caldivirga</taxon>
    </lineage>
</organism>
<dbReference type="Proteomes" id="UP000001137">
    <property type="component" value="Chromosome"/>
</dbReference>
<evidence type="ECO:0008006" key="3">
    <source>
        <dbReference type="Google" id="ProtNLM"/>
    </source>
</evidence>
<proteinExistence type="predicted"/>
<dbReference type="OrthoDB" id="27747at2157"/>
<dbReference type="eggNOG" id="arCOG01354">
    <property type="taxonomic scope" value="Archaea"/>
</dbReference>
<evidence type="ECO:0000313" key="2">
    <source>
        <dbReference type="Proteomes" id="UP000001137"/>
    </source>
</evidence>
<dbReference type="STRING" id="397948.Cmaq_1884"/>
<dbReference type="GeneID" id="5709378"/>
<dbReference type="RefSeq" id="WP_012186920.1">
    <property type="nucleotide sequence ID" value="NC_009954.1"/>
</dbReference>
<sequence length="82" mass="9145">MRQELIVNVKVRTSDCLNILKALKVDEVGLPEGIKTSINCINDEINYTVSAVVTDPKVTLSVWNTIDDFLRNLKAVLLVEDS</sequence>